<feature type="compositionally biased region" description="Low complexity" evidence="1">
    <location>
        <begin position="134"/>
        <end position="148"/>
    </location>
</feature>
<protein>
    <submittedName>
        <fullName evidence="2">Uncharacterized protein</fullName>
    </submittedName>
</protein>
<organism evidence="2 3">
    <name type="scientific">Hyaloscypha variabilis (strain UAMH 11265 / GT02V1 / F)</name>
    <name type="common">Meliniomyces variabilis</name>
    <dbReference type="NCBI Taxonomy" id="1149755"/>
    <lineage>
        <taxon>Eukaryota</taxon>
        <taxon>Fungi</taxon>
        <taxon>Dikarya</taxon>
        <taxon>Ascomycota</taxon>
        <taxon>Pezizomycotina</taxon>
        <taxon>Leotiomycetes</taxon>
        <taxon>Helotiales</taxon>
        <taxon>Hyaloscyphaceae</taxon>
        <taxon>Hyaloscypha</taxon>
        <taxon>Hyaloscypha variabilis</taxon>
    </lineage>
</organism>
<feature type="compositionally biased region" description="Basic residues" evidence="1">
    <location>
        <begin position="246"/>
        <end position="258"/>
    </location>
</feature>
<dbReference type="OrthoDB" id="5371646at2759"/>
<reference evidence="2 3" key="1">
    <citation type="submission" date="2016-04" db="EMBL/GenBank/DDBJ databases">
        <title>A degradative enzymes factory behind the ericoid mycorrhizal symbiosis.</title>
        <authorList>
            <consortium name="DOE Joint Genome Institute"/>
            <person name="Martino E."/>
            <person name="Morin E."/>
            <person name="Grelet G."/>
            <person name="Kuo A."/>
            <person name="Kohler A."/>
            <person name="Daghino S."/>
            <person name="Barry K."/>
            <person name="Choi C."/>
            <person name="Cichocki N."/>
            <person name="Clum A."/>
            <person name="Copeland A."/>
            <person name="Hainaut M."/>
            <person name="Haridas S."/>
            <person name="Labutti K."/>
            <person name="Lindquist E."/>
            <person name="Lipzen A."/>
            <person name="Khouja H.-R."/>
            <person name="Murat C."/>
            <person name="Ohm R."/>
            <person name="Olson A."/>
            <person name="Spatafora J."/>
            <person name="Veneault-Fourrey C."/>
            <person name="Henrissat B."/>
            <person name="Grigoriev I."/>
            <person name="Martin F."/>
            <person name="Perotto S."/>
        </authorList>
    </citation>
    <scope>NUCLEOTIDE SEQUENCE [LARGE SCALE GENOMIC DNA]</scope>
    <source>
        <strain evidence="2 3">F</strain>
    </source>
</reference>
<evidence type="ECO:0000256" key="1">
    <source>
        <dbReference type="SAM" id="MobiDB-lite"/>
    </source>
</evidence>
<feature type="compositionally biased region" description="Polar residues" evidence="1">
    <location>
        <begin position="68"/>
        <end position="100"/>
    </location>
</feature>
<gene>
    <name evidence="2" type="ORF">L207DRAFT_88538</name>
</gene>
<dbReference type="AlphaFoldDB" id="A0A2J6RDX7"/>
<dbReference type="Proteomes" id="UP000235786">
    <property type="component" value="Unassembled WGS sequence"/>
</dbReference>
<feature type="region of interest" description="Disordered" evidence="1">
    <location>
        <begin position="68"/>
        <end position="327"/>
    </location>
</feature>
<dbReference type="STRING" id="1149755.A0A2J6RDX7"/>
<evidence type="ECO:0000313" key="2">
    <source>
        <dbReference type="EMBL" id="PMD36718.1"/>
    </source>
</evidence>
<keyword evidence="3" id="KW-1185">Reference proteome</keyword>
<accession>A0A2J6RDX7</accession>
<dbReference type="EMBL" id="KZ613950">
    <property type="protein sequence ID" value="PMD36718.1"/>
    <property type="molecule type" value="Genomic_DNA"/>
</dbReference>
<name>A0A2J6RDX7_HYAVF</name>
<feature type="compositionally biased region" description="Basic and acidic residues" evidence="1">
    <location>
        <begin position="156"/>
        <end position="172"/>
    </location>
</feature>
<sequence length="327" mass="34980">MEQQFSEMEKRFVLAEAIKSSTIPVERLYQVLAEHVVIPDWEQMLLPNGRNLAQCKHAFESMRLAPHSQLSTPQPYPQTFLNPVPVYSSSSGGKRQSVNLQPGPDQKRQRKSGGETPTLARDLLPKPTNPNGGSPMSTISSSPAATTSQKKRGRPSKADVERKQREAIERGDIIPPAPTQSQAGPSGQDDSRPSLTPKTLLPAPTRPEDYPQNYGNPQSALTPGHGPQMVLEHGSPASMGGEPPGKKRKPRLPPKPKVQKPGEHSFSINPPVGQIGQGENAIPPVPAETSQAGPIAATPEAGNPPTSSAPATAQEPVPANQPKSDEK</sequence>
<evidence type="ECO:0000313" key="3">
    <source>
        <dbReference type="Proteomes" id="UP000235786"/>
    </source>
</evidence>
<proteinExistence type="predicted"/>